<feature type="compositionally biased region" description="Basic and acidic residues" evidence="6">
    <location>
        <begin position="248"/>
        <end position="274"/>
    </location>
</feature>
<evidence type="ECO:0000313" key="7">
    <source>
        <dbReference type="EMBL" id="CAD5206133.1"/>
    </source>
</evidence>
<dbReference type="GO" id="GO:0000122">
    <property type="term" value="P:negative regulation of transcription by RNA polymerase II"/>
    <property type="evidence" value="ECO:0007669"/>
    <property type="project" value="TreeGrafter"/>
</dbReference>
<dbReference type="EMBL" id="CAJFCW020000001">
    <property type="protein sequence ID" value="CAG9080624.1"/>
    <property type="molecule type" value="Genomic_DNA"/>
</dbReference>
<feature type="compositionally biased region" description="Low complexity" evidence="6">
    <location>
        <begin position="439"/>
        <end position="453"/>
    </location>
</feature>
<comment type="subcellular location">
    <subcellularLocation>
        <location evidence="1">Nucleus</location>
    </subcellularLocation>
</comment>
<dbReference type="SUPFAM" id="SSF46579">
    <property type="entry name" value="Prefoldin"/>
    <property type="match status" value="1"/>
</dbReference>
<dbReference type="Pfam" id="PF02996">
    <property type="entry name" value="Prefoldin"/>
    <property type="match status" value="1"/>
</dbReference>
<dbReference type="GO" id="GO:0003714">
    <property type="term" value="F:transcription corepressor activity"/>
    <property type="evidence" value="ECO:0007669"/>
    <property type="project" value="TreeGrafter"/>
</dbReference>
<dbReference type="AlphaFoldDB" id="A0A811JS59"/>
<comment type="similarity">
    <text evidence="4">Belongs to the RNA polymerase II subunit 5-mediating protein family.</text>
</comment>
<dbReference type="PANTHER" id="PTHR15111">
    <property type="entry name" value="RNA POLYMERASE II SUBUNIT 5-MEDIATING PROTEIN NNX3"/>
    <property type="match status" value="1"/>
</dbReference>
<keyword evidence="3" id="KW-0539">Nucleus</keyword>
<feature type="compositionally biased region" description="Acidic residues" evidence="6">
    <location>
        <begin position="275"/>
        <end position="302"/>
    </location>
</feature>
<evidence type="ECO:0000256" key="5">
    <source>
        <dbReference type="SAM" id="Coils"/>
    </source>
</evidence>
<feature type="region of interest" description="Disordered" evidence="6">
    <location>
        <begin position="439"/>
        <end position="472"/>
    </location>
</feature>
<dbReference type="Proteomes" id="UP000783686">
    <property type="component" value="Unassembled WGS sequence"/>
</dbReference>
<evidence type="ECO:0000256" key="1">
    <source>
        <dbReference type="ARBA" id="ARBA00004123"/>
    </source>
</evidence>
<dbReference type="InterPro" id="IPR004127">
    <property type="entry name" value="Prefoldin_subunit_alpha"/>
</dbReference>
<proteinExistence type="inferred from homology"/>
<keyword evidence="8" id="KW-1185">Reference proteome</keyword>
<evidence type="ECO:0000256" key="2">
    <source>
        <dbReference type="ARBA" id="ARBA00011695"/>
    </source>
</evidence>
<dbReference type="GO" id="GO:0019212">
    <property type="term" value="F:phosphatase inhibitor activity"/>
    <property type="evidence" value="ECO:0007669"/>
    <property type="project" value="TreeGrafter"/>
</dbReference>
<dbReference type="Gene3D" id="1.10.287.370">
    <property type="match status" value="1"/>
</dbReference>
<feature type="compositionally biased region" description="Acidic residues" evidence="6">
    <location>
        <begin position="211"/>
        <end position="224"/>
    </location>
</feature>
<dbReference type="Proteomes" id="UP000614601">
    <property type="component" value="Unassembled WGS sequence"/>
</dbReference>
<evidence type="ECO:0000313" key="8">
    <source>
        <dbReference type="Proteomes" id="UP000614601"/>
    </source>
</evidence>
<keyword evidence="5" id="KW-0175">Coiled coil</keyword>
<dbReference type="InterPro" id="IPR009053">
    <property type="entry name" value="Prefoldin"/>
</dbReference>
<comment type="caution">
    <text evidence="7">The sequence shown here is derived from an EMBL/GenBank/DDBJ whole genome shotgun (WGS) entry which is preliminary data.</text>
</comment>
<feature type="coiled-coil region" evidence="5">
    <location>
        <begin position="21"/>
        <end position="48"/>
    </location>
</feature>
<feature type="region of interest" description="Disordered" evidence="6">
    <location>
        <begin position="367"/>
        <end position="390"/>
    </location>
</feature>
<organism evidence="7 8">
    <name type="scientific">Bursaphelenchus okinawaensis</name>
    <dbReference type="NCBI Taxonomy" id="465554"/>
    <lineage>
        <taxon>Eukaryota</taxon>
        <taxon>Metazoa</taxon>
        <taxon>Ecdysozoa</taxon>
        <taxon>Nematoda</taxon>
        <taxon>Chromadorea</taxon>
        <taxon>Rhabditida</taxon>
        <taxon>Tylenchina</taxon>
        <taxon>Tylenchomorpha</taxon>
        <taxon>Aphelenchoidea</taxon>
        <taxon>Aphelenchoididae</taxon>
        <taxon>Bursaphelenchus</taxon>
    </lineage>
</organism>
<dbReference type="CDD" id="cd23159">
    <property type="entry name" value="Prefoldin_URI1"/>
    <property type="match status" value="1"/>
</dbReference>
<dbReference type="GO" id="GO:0005634">
    <property type="term" value="C:nucleus"/>
    <property type="evidence" value="ECO:0007669"/>
    <property type="project" value="UniProtKB-SubCell"/>
</dbReference>
<dbReference type="GO" id="GO:0003682">
    <property type="term" value="F:chromatin binding"/>
    <property type="evidence" value="ECO:0007669"/>
    <property type="project" value="TreeGrafter"/>
</dbReference>
<feature type="region of interest" description="Disordered" evidence="6">
    <location>
        <begin position="207"/>
        <end position="334"/>
    </location>
</feature>
<accession>A0A811JS59</accession>
<sequence length="472" mass="54559">MASINPGVTFTNEKHKVDCHLKYLNEMLESLDKEIDFYKNTLNEYNDIAQNVSEHVKSLKVKINIPLGKKAFIPCYLTSTNEYTVMVGDKHFVRKSAYDTGEFISRRKQPIQERVLLFEKQKAEVEEKIKMTEELFFGLKGDEVEIIEPYDEKQPKSYASKRREQNKKVEDKEFVDLMSRLDELEKEEDAKDEINKVLVEPVVTKIPKEESDSEEEVEKVEEFDTVAYDNQEYTEGSFVGEEFEEDDNKTLEPPKGVPKADFDKLLRYLDKMDLEDNDEEETDSDELSDVDEKGEDENSDDGEFLKNVEEKETPKIVEITEESSNEPVKQNHSIEKQVVVNDEKENCLIKTQPDLSTSSSMKKGVRFNSEELGPTGGQLEDQNVTGEDQNVKSILRNRDEKPRVDRQYAQWMDRRFEKKIEPGSKNVLKGGIVEKDPLLTLDRTSSRTTASSANGSQQKMSKFKQNRLNKKH</sequence>
<evidence type="ECO:0000256" key="6">
    <source>
        <dbReference type="SAM" id="MobiDB-lite"/>
    </source>
</evidence>
<gene>
    <name evidence="7" type="ORF">BOKJ2_LOCUS817</name>
</gene>
<name>A0A811JS59_9BILA</name>
<dbReference type="InterPro" id="IPR052255">
    <property type="entry name" value="RNA_pol_II_subunit5-mediator"/>
</dbReference>
<protein>
    <submittedName>
        <fullName evidence="7">Uncharacterized protein</fullName>
    </submittedName>
</protein>
<dbReference type="OrthoDB" id="21413at2759"/>
<comment type="subunit">
    <text evidence="2">Heterohexamer of two PFD-alpha type and four PFD-beta type subunits.</text>
</comment>
<reference evidence="7" key="1">
    <citation type="submission" date="2020-09" db="EMBL/GenBank/DDBJ databases">
        <authorList>
            <person name="Kikuchi T."/>
        </authorList>
    </citation>
    <scope>NUCLEOTIDE SEQUENCE</scope>
    <source>
        <strain evidence="7">SH1</strain>
    </source>
</reference>
<evidence type="ECO:0000256" key="4">
    <source>
        <dbReference type="ARBA" id="ARBA00038295"/>
    </source>
</evidence>
<evidence type="ECO:0000256" key="3">
    <source>
        <dbReference type="ARBA" id="ARBA00023242"/>
    </source>
</evidence>
<dbReference type="EMBL" id="CAJFDH010000001">
    <property type="protein sequence ID" value="CAD5206133.1"/>
    <property type="molecule type" value="Genomic_DNA"/>
</dbReference>
<feature type="compositionally biased region" description="Polar residues" evidence="6">
    <location>
        <begin position="380"/>
        <end position="390"/>
    </location>
</feature>
<feature type="compositionally biased region" description="Basic residues" evidence="6">
    <location>
        <begin position="461"/>
        <end position="472"/>
    </location>
</feature>
<dbReference type="PANTHER" id="PTHR15111:SF0">
    <property type="entry name" value="UNCONVENTIONAL PREFOLDIN RPB5 INTERACTOR 1"/>
    <property type="match status" value="1"/>
</dbReference>
<feature type="compositionally biased region" description="Basic and acidic residues" evidence="6">
    <location>
        <begin position="303"/>
        <end position="315"/>
    </location>
</feature>